<dbReference type="InterPro" id="IPR050955">
    <property type="entry name" value="Plant_Biomass_Hydrol_Est"/>
</dbReference>
<dbReference type="InterPro" id="IPR029058">
    <property type="entry name" value="AB_hydrolase_fold"/>
</dbReference>
<proteinExistence type="predicted"/>
<evidence type="ECO:0000256" key="2">
    <source>
        <dbReference type="ARBA" id="ARBA00022801"/>
    </source>
</evidence>
<evidence type="ECO:0000256" key="1">
    <source>
        <dbReference type="ARBA" id="ARBA00022729"/>
    </source>
</evidence>
<dbReference type="Gene3D" id="3.40.50.1820">
    <property type="entry name" value="alpha/beta hydrolase"/>
    <property type="match status" value="1"/>
</dbReference>
<organism evidence="4">
    <name type="scientific">uncultured Mycobacteriales bacterium</name>
    <dbReference type="NCBI Taxonomy" id="581187"/>
    <lineage>
        <taxon>Bacteria</taxon>
        <taxon>Bacillati</taxon>
        <taxon>Actinomycetota</taxon>
        <taxon>Actinomycetes</taxon>
        <taxon>Mycobacteriales</taxon>
        <taxon>environmental samples</taxon>
    </lineage>
</organism>
<feature type="signal peptide" evidence="3">
    <location>
        <begin position="1"/>
        <end position="26"/>
    </location>
</feature>
<keyword evidence="2 4" id="KW-0378">Hydrolase</keyword>
<dbReference type="PANTHER" id="PTHR43037">
    <property type="entry name" value="UNNAMED PRODUCT-RELATED"/>
    <property type="match status" value="1"/>
</dbReference>
<dbReference type="EMBL" id="CADCTP010000050">
    <property type="protein sequence ID" value="CAA9221254.1"/>
    <property type="molecule type" value="Genomic_DNA"/>
</dbReference>
<dbReference type="GO" id="GO:0005576">
    <property type="term" value="C:extracellular region"/>
    <property type="evidence" value="ECO:0007669"/>
    <property type="project" value="InterPro"/>
</dbReference>
<feature type="chain" id="PRO_5026782934" evidence="3">
    <location>
        <begin position="27"/>
        <end position="386"/>
    </location>
</feature>
<evidence type="ECO:0000313" key="4">
    <source>
        <dbReference type="EMBL" id="CAA9221254.1"/>
    </source>
</evidence>
<keyword evidence="1 3" id="KW-0732">Signal</keyword>
<dbReference type="PANTHER" id="PTHR43037:SF1">
    <property type="entry name" value="BLL1128 PROTEIN"/>
    <property type="match status" value="1"/>
</dbReference>
<dbReference type="Pfam" id="PF10503">
    <property type="entry name" value="Esterase_PHB"/>
    <property type="match status" value="1"/>
</dbReference>
<dbReference type="GO" id="GO:0016787">
    <property type="term" value="F:hydrolase activity"/>
    <property type="evidence" value="ECO:0007669"/>
    <property type="project" value="UniProtKB-KW"/>
</dbReference>
<sequence length="386" mass="39659">MRRILLSVAVLVAALAVPLLPGPAAAAGLTAVPDFGSNPGNLAMYEYVPASVRAAPAVVVAMHGCTQTAADYHGRSGWPKYADAYGFVVVFPEQRTGNNANRCFNWFQPGDATRGQGEALSVRQMVDSARSRHPGGAAYVTGLSGGGAMTAVLLAAYPEVFAGGSVVAGLPAGCASDVVSAFSCMNPGVDRTPAQWRAAVQPAAAYPRVAVWHGTADTTVVPRNADELRDQWTAVHGVAATPTSTGTLPGTTVETYGSGQVRVYRVAGMGHGTPVDPGGATEQCGTAGAYFLDTVCSSYYTARFWGLDAGGPGPAPTATTAPPPVPATCHPGTNYEHVQAGRATTTGGYVYARGSGQAMGLHNVFIRHTLRQSPPGYYTVADAGCP</sequence>
<dbReference type="AlphaFoldDB" id="A0A6J4HD53"/>
<protein>
    <submittedName>
        <fullName evidence="4">Poly(3-hydroxyalkanoate) depolymerase</fullName>
        <ecNumber evidence="4">3.1.1.-</ecNumber>
    </submittedName>
</protein>
<evidence type="ECO:0000256" key="3">
    <source>
        <dbReference type="SAM" id="SignalP"/>
    </source>
</evidence>
<dbReference type="NCBIfam" id="TIGR01840">
    <property type="entry name" value="esterase_phb"/>
    <property type="match status" value="1"/>
</dbReference>
<gene>
    <name evidence="4" type="ORF">AVDCRST_MAG41-507</name>
</gene>
<dbReference type="InterPro" id="IPR010126">
    <property type="entry name" value="Esterase_phb"/>
</dbReference>
<dbReference type="EC" id="3.1.1.-" evidence="4"/>
<dbReference type="SUPFAM" id="SSF53474">
    <property type="entry name" value="alpha/beta-Hydrolases"/>
    <property type="match status" value="2"/>
</dbReference>
<name>A0A6J4HD53_9ACTN</name>
<reference evidence="4" key="1">
    <citation type="submission" date="2020-02" db="EMBL/GenBank/DDBJ databases">
        <authorList>
            <person name="Meier V. D."/>
        </authorList>
    </citation>
    <scope>NUCLEOTIDE SEQUENCE</scope>
    <source>
        <strain evidence="4">AVDCRST_MAG41</strain>
    </source>
</reference>
<accession>A0A6J4HD53</accession>